<sequence length="36" mass="3932">MFVQPSFLNNNSVEGRKGCEQRPPDGVGSVLDVILE</sequence>
<dbReference type="AlphaFoldDB" id="A0A5J5PT60"/>
<organism evidence="2 3">
    <name type="scientific">Gossypium barbadense</name>
    <name type="common">Sea Island cotton</name>
    <name type="synonym">Hibiscus barbadensis</name>
    <dbReference type="NCBI Taxonomy" id="3634"/>
    <lineage>
        <taxon>Eukaryota</taxon>
        <taxon>Viridiplantae</taxon>
        <taxon>Streptophyta</taxon>
        <taxon>Embryophyta</taxon>
        <taxon>Tracheophyta</taxon>
        <taxon>Spermatophyta</taxon>
        <taxon>Magnoliopsida</taxon>
        <taxon>eudicotyledons</taxon>
        <taxon>Gunneridae</taxon>
        <taxon>Pentapetalae</taxon>
        <taxon>rosids</taxon>
        <taxon>malvids</taxon>
        <taxon>Malvales</taxon>
        <taxon>Malvaceae</taxon>
        <taxon>Malvoideae</taxon>
        <taxon>Gossypium</taxon>
    </lineage>
</organism>
<feature type="region of interest" description="Disordered" evidence="1">
    <location>
        <begin position="1"/>
        <end position="25"/>
    </location>
</feature>
<protein>
    <submittedName>
        <fullName evidence="2">Uncharacterized protein</fullName>
    </submittedName>
</protein>
<accession>A0A5J5PT60</accession>
<reference evidence="3" key="1">
    <citation type="journal article" date="2020" name="Nat. Genet.">
        <title>Genomic diversifications of five Gossypium allopolyploid species and their impact on cotton improvement.</title>
        <authorList>
            <person name="Chen Z.J."/>
            <person name="Sreedasyam A."/>
            <person name="Ando A."/>
            <person name="Song Q."/>
            <person name="De Santiago L.M."/>
            <person name="Hulse-Kemp A.M."/>
            <person name="Ding M."/>
            <person name="Ye W."/>
            <person name="Kirkbride R.C."/>
            <person name="Jenkins J."/>
            <person name="Plott C."/>
            <person name="Lovell J."/>
            <person name="Lin Y.M."/>
            <person name="Vaughn R."/>
            <person name="Liu B."/>
            <person name="Simpson S."/>
            <person name="Scheffler B.E."/>
            <person name="Wen L."/>
            <person name="Saski C.A."/>
            <person name="Grover C.E."/>
            <person name="Hu G."/>
            <person name="Conover J.L."/>
            <person name="Carlson J.W."/>
            <person name="Shu S."/>
            <person name="Boston L.B."/>
            <person name="Williams M."/>
            <person name="Peterson D.G."/>
            <person name="McGee K."/>
            <person name="Jones D.C."/>
            <person name="Wendel J.F."/>
            <person name="Stelly D.M."/>
            <person name="Grimwood J."/>
            <person name="Schmutz J."/>
        </authorList>
    </citation>
    <scope>NUCLEOTIDE SEQUENCE [LARGE SCALE GENOMIC DNA]</scope>
    <source>
        <strain evidence="3">cv. 3-79</strain>
    </source>
</reference>
<proteinExistence type="predicted"/>
<dbReference type="Proteomes" id="UP000327439">
    <property type="component" value="Chromosome D10"/>
</dbReference>
<evidence type="ECO:0000313" key="3">
    <source>
        <dbReference type="Proteomes" id="UP000327439"/>
    </source>
</evidence>
<gene>
    <name evidence="2" type="ORF">ES319_D10G175900v1</name>
</gene>
<dbReference type="EMBL" id="CM018224">
    <property type="protein sequence ID" value="KAB2009574.1"/>
    <property type="molecule type" value="Genomic_DNA"/>
</dbReference>
<evidence type="ECO:0000256" key="1">
    <source>
        <dbReference type="SAM" id="MobiDB-lite"/>
    </source>
</evidence>
<name>A0A5J5PT60_GOSBA</name>
<evidence type="ECO:0000313" key="2">
    <source>
        <dbReference type="EMBL" id="KAB2009574.1"/>
    </source>
</evidence>
<keyword evidence="3" id="KW-1185">Reference proteome</keyword>
<feature type="compositionally biased region" description="Polar residues" evidence="1">
    <location>
        <begin position="1"/>
        <end position="13"/>
    </location>
</feature>
<feature type="compositionally biased region" description="Basic and acidic residues" evidence="1">
    <location>
        <begin position="14"/>
        <end position="23"/>
    </location>
</feature>